<evidence type="ECO:0000313" key="2">
    <source>
        <dbReference type="Proteomes" id="UP001230649"/>
    </source>
</evidence>
<organism evidence="1 2">
    <name type="scientific">Naganishia adeliensis</name>
    <dbReference type="NCBI Taxonomy" id="92952"/>
    <lineage>
        <taxon>Eukaryota</taxon>
        <taxon>Fungi</taxon>
        <taxon>Dikarya</taxon>
        <taxon>Basidiomycota</taxon>
        <taxon>Agaricomycotina</taxon>
        <taxon>Tremellomycetes</taxon>
        <taxon>Filobasidiales</taxon>
        <taxon>Filobasidiaceae</taxon>
        <taxon>Naganishia</taxon>
    </lineage>
</organism>
<protein>
    <submittedName>
        <fullName evidence="1">Uncharacterized protein</fullName>
    </submittedName>
</protein>
<reference evidence="1" key="1">
    <citation type="submission" date="2023-04" db="EMBL/GenBank/DDBJ databases">
        <title>Draft Genome sequencing of Naganishia species isolated from polar environments using Oxford Nanopore Technology.</title>
        <authorList>
            <person name="Leo P."/>
            <person name="Venkateswaran K."/>
        </authorList>
    </citation>
    <scope>NUCLEOTIDE SEQUENCE</scope>
    <source>
        <strain evidence="1">MNA-CCFEE 5262</strain>
    </source>
</reference>
<proteinExistence type="predicted"/>
<keyword evidence="2" id="KW-1185">Reference proteome</keyword>
<name>A0ACC2VT94_9TREE</name>
<gene>
    <name evidence="1" type="ORF">QFC20_005013</name>
</gene>
<comment type="caution">
    <text evidence="1">The sequence shown here is derived from an EMBL/GenBank/DDBJ whole genome shotgun (WGS) entry which is preliminary data.</text>
</comment>
<evidence type="ECO:0000313" key="1">
    <source>
        <dbReference type="EMBL" id="KAJ9102320.1"/>
    </source>
</evidence>
<accession>A0ACC2VT94</accession>
<dbReference type="EMBL" id="JASBWS010000064">
    <property type="protein sequence ID" value="KAJ9102320.1"/>
    <property type="molecule type" value="Genomic_DNA"/>
</dbReference>
<sequence>MDVANVVNELAVQVQRIHLSPLRYLAEPERDPLQLPIELGTIRRLIKGLRAKVHGMVPQGVFAHHLQQSYDIETQLRALEDALVEIPAREENENRTRAQRAPDAIPKDDPRYLLASDMTDIQIGSFFALSARTVHFEVSWEDCDAERAGASMIWGYLKSQRLPCRRDQVRRVVGKLQPEAVAERTKKVIKRRDYRAPLPDSVWHVDGHHKPNQCKFVIPRGIHGHNLLITFMHVAENIRADTVTELFLKATEVNGWPQKVRADFGRKNTGVAEEVVIARDRSQTRPRCG</sequence>
<dbReference type="Proteomes" id="UP001230649">
    <property type="component" value="Unassembled WGS sequence"/>
</dbReference>